<dbReference type="EMBL" id="JAACFV010000024">
    <property type="protein sequence ID" value="KAF7510998.1"/>
    <property type="molecule type" value="Genomic_DNA"/>
</dbReference>
<sequence>MYQQHLRPARAWIKSPEDSRLVINADTRLFEVYYPYLCLADLSPDTFQTIASIKRNVTLCSNPRTLRLALELTKTVAYKDELLSLRAFSTRIMKLSILMFAVVALANPIAEPIPVDGETVARSVDHLAPRAIGDSCTVKDKGDLNGKGTCQKTDSCAVVSVPGFCPNTPNNVQCCEFKPCSGKYATRGSCRNTYKGCKGGSFVTGFCPGGNDIKCCVPDITP</sequence>
<reference evidence="1" key="1">
    <citation type="submission" date="2020-02" db="EMBL/GenBank/DDBJ databases">
        <authorList>
            <person name="Palmer J.M."/>
        </authorList>
    </citation>
    <scope>NUCLEOTIDE SEQUENCE</scope>
    <source>
        <strain evidence="1">EPUS1.4</strain>
        <tissue evidence="1">Thallus</tissue>
    </source>
</reference>
<gene>
    <name evidence="1" type="ORF">GJ744_005544</name>
</gene>
<dbReference type="AlphaFoldDB" id="A0A8H7AKU8"/>
<keyword evidence="2" id="KW-1185">Reference proteome</keyword>
<accession>A0A8H7AKU8</accession>
<dbReference type="OrthoDB" id="2251794at2759"/>
<name>A0A8H7AKU8_9EURO</name>
<comment type="caution">
    <text evidence="1">The sequence shown here is derived from an EMBL/GenBank/DDBJ whole genome shotgun (WGS) entry which is preliminary data.</text>
</comment>
<proteinExistence type="predicted"/>
<dbReference type="Proteomes" id="UP000606974">
    <property type="component" value="Unassembled WGS sequence"/>
</dbReference>
<evidence type="ECO:0000313" key="2">
    <source>
        <dbReference type="Proteomes" id="UP000606974"/>
    </source>
</evidence>
<evidence type="ECO:0000313" key="1">
    <source>
        <dbReference type="EMBL" id="KAF7510998.1"/>
    </source>
</evidence>
<protein>
    <submittedName>
        <fullName evidence="1">Uncharacterized protein</fullName>
    </submittedName>
</protein>
<organism evidence="1 2">
    <name type="scientific">Endocarpon pusillum</name>
    <dbReference type="NCBI Taxonomy" id="364733"/>
    <lineage>
        <taxon>Eukaryota</taxon>
        <taxon>Fungi</taxon>
        <taxon>Dikarya</taxon>
        <taxon>Ascomycota</taxon>
        <taxon>Pezizomycotina</taxon>
        <taxon>Eurotiomycetes</taxon>
        <taxon>Chaetothyriomycetidae</taxon>
        <taxon>Verrucariales</taxon>
        <taxon>Verrucariaceae</taxon>
        <taxon>Endocarpon</taxon>
    </lineage>
</organism>